<dbReference type="GeneID" id="19971901"/>
<gene>
    <name evidence="4" type="ORF">HMPREF1541_04562</name>
</gene>
<name>W2RUU1_CYPE1</name>
<evidence type="ECO:0000313" key="4">
    <source>
        <dbReference type="EMBL" id="ETN40286.1"/>
    </source>
</evidence>
<keyword evidence="5" id="KW-1185">Reference proteome</keyword>
<accession>W2RUU1</accession>
<keyword evidence="1" id="KW-0378">Hydrolase</keyword>
<proteinExistence type="inferred from homology"/>
<dbReference type="STRING" id="1220924.W2RUU1"/>
<feature type="domain" description="AB hydrolase-1" evidence="3">
    <location>
        <begin position="42"/>
        <end position="349"/>
    </location>
</feature>
<dbReference type="RefSeq" id="XP_008717129.1">
    <property type="nucleotide sequence ID" value="XM_008718907.1"/>
</dbReference>
<dbReference type="Pfam" id="PF00561">
    <property type="entry name" value="Abhydrolase_1"/>
    <property type="match status" value="1"/>
</dbReference>
<evidence type="ECO:0000313" key="5">
    <source>
        <dbReference type="Proteomes" id="UP000030752"/>
    </source>
</evidence>
<dbReference type="EMBL" id="KB822720">
    <property type="protein sequence ID" value="ETN40286.1"/>
    <property type="molecule type" value="Genomic_DNA"/>
</dbReference>
<sequence>MAPSMELDGFTHRTLITQPFNLTYSYYLSPDFHTKLKDSSLPILLLLHGFPDDAHMWAGVAPTFLKLGYPLVIPDLLGFSGSSKPTNPHLYNYKQQANSLAQIFDTERITGPRIIPIGHDWGSATAQRFFLYHRQRCIGLTLLSLAYQVPSPKHFSLWTANHETTKRFGYPQWSYWEFFTAPDAPDLMRQNLERFWDVNNGNFPSPLPEEKGRDIWMREQFCVTNAMREYVTSTGRYANFTVQPKPYPNWAAEKARFVQRLSRDGFEGPVCYYHSLANNTMIDDERALCEKSTDGKDQRVIDVPLLYIGQTGDWVCRTDLMADAQKQALVPDLEEKVLDAGHWWAYEKPEECADMIAEWLKRRFPIKA</sequence>
<dbReference type="Proteomes" id="UP000030752">
    <property type="component" value="Unassembled WGS sequence"/>
</dbReference>
<dbReference type="HOGENOM" id="CLU_020336_7_0_1"/>
<dbReference type="InParanoid" id="W2RUU1"/>
<evidence type="ECO:0000259" key="3">
    <source>
        <dbReference type="Pfam" id="PF00561"/>
    </source>
</evidence>
<evidence type="ECO:0000256" key="2">
    <source>
        <dbReference type="ARBA" id="ARBA00038334"/>
    </source>
</evidence>
<dbReference type="InterPro" id="IPR029058">
    <property type="entry name" value="AB_hydrolase_fold"/>
</dbReference>
<dbReference type="PRINTS" id="PR00412">
    <property type="entry name" value="EPOXHYDRLASE"/>
</dbReference>
<comment type="similarity">
    <text evidence="2">Belongs to the AB hydrolase superfamily. Epoxide hydrolase family.</text>
</comment>
<dbReference type="SUPFAM" id="SSF53474">
    <property type="entry name" value="alpha/beta-Hydrolases"/>
    <property type="match status" value="1"/>
</dbReference>
<dbReference type="AlphaFoldDB" id="W2RUU1"/>
<evidence type="ECO:0000256" key="1">
    <source>
        <dbReference type="ARBA" id="ARBA00022801"/>
    </source>
</evidence>
<dbReference type="GO" id="GO:0016787">
    <property type="term" value="F:hydrolase activity"/>
    <property type="evidence" value="ECO:0007669"/>
    <property type="project" value="UniProtKB-KW"/>
</dbReference>
<dbReference type="PANTHER" id="PTHR43329">
    <property type="entry name" value="EPOXIDE HYDROLASE"/>
    <property type="match status" value="1"/>
</dbReference>
<dbReference type="InterPro" id="IPR000639">
    <property type="entry name" value="Epox_hydrolase-like"/>
</dbReference>
<protein>
    <recommendedName>
        <fullName evidence="3">AB hydrolase-1 domain-containing protein</fullName>
    </recommendedName>
</protein>
<reference evidence="4 5" key="1">
    <citation type="submission" date="2013-03" db="EMBL/GenBank/DDBJ databases">
        <title>The Genome Sequence of Phialophora europaea CBS 101466.</title>
        <authorList>
            <consortium name="The Broad Institute Genomics Platform"/>
            <person name="Cuomo C."/>
            <person name="de Hoog S."/>
            <person name="Gorbushina A."/>
            <person name="Walker B."/>
            <person name="Young S.K."/>
            <person name="Zeng Q."/>
            <person name="Gargeya S."/>
            <person name="Fitzgerald M."/>
            <person name="Haas B."/>
            <person name="Abouelleil A."/>
            <person name="Allen A.W."/>
            <person name="Alvarado L."/>
            <person name="Arachchi H.M."/>
            <person name="Berlin A.M."/>
            <person name="Chapman S.B."/>
            <person name="Gainer-Dewar J."/>
            <person name="Goldberg J."/>
            <person name="Griggs A."/>
            <person name="Gujja S."/>
            <person name="Hansen M."/>
            <person name="Howarth C."/>
            <person name="Imamovic A."/>
            <person name="Ireland A."/>
            <person name="Larimer J."/>
            <person name="McCowan C."/>
            <person name="Murphy C."/>
            <person name="Pearson M."/>
            <person name="Poon T.W."/>
            <person name="Priest M."/>
            <person name="Roberts A."/>
            <person name="Saif S."/>
            <person name="Shea T."/>
            <person name="Sisk P."/>
            <person name="Sykes S."/>
            <person name="Wortman J."/>
            <person name="Nusbaum C."/>
            <person name="Birren B."/>
        </authorList>
    </citation>
    <scope>NUCLEOTIDE SEQUENCE [LARGE SCALE GENOMIC DNA]</scope>
    <source>
        <strain evidence="4 5">CBS 101466</strain>
    </source>
</reference>
<dbReference type="eggNOG" id="KOG4178">
    <property type="taxonomic scope" value="Eukaryota"/>
</dbReference>
<dbReference type="Gene3D" id="3.40.50.1820">
    <property type="entry name" value="alpha/beta hydrolase"/>
    <property type="match status" value="1"/>
</dbReference>
<dbReference type="InterPro" id="IPR000073">
    <property type="entry name" value="AB_hydrolase_1"/>
</dbReference>
<organism evidence="4 5">
    <name type="scientific">Cyphellophora europaea (strain CBS 101466)</name>
    <name type="common">Phialophora europaea</name>
    <dbReference type="NCBI Taxonomy" id="1220924"/>
    <lineage>
        <taxon>Eukaryota</taxon>
        <taxon>Fungi</taxon>
        <taxon>Dikarya</taxon>
        <taxon>Ascomycota</taxon>
        <taxon>Pezizomycotina</taxon>
        <taxon>Eurotiomycetes</taxon>
        <taxon>Chaetothyriomycetidae</taxon>
        <taxon>Chaetothyriales</taxon>
        <taxon>Cyphellophoraceae</taxon>
        <taxon>Cyphellophora</taxon>
    </lineage>
</organism>
<dbReference type="OrthoDB" id="284184at2759"/>
<dbReference type="VEuPathDB" id="FungiDB:HMPREF1541_04562"/>